<evidence type="ECO:0000313" key="3">
    <source>
        <dbReference type="Proteomes" id="UP001194468"/>
    </source>
</evidence>
<keyword evidence="3" id="KW-1185">Reference proteome</keyword>
<reference evidence="2" key="2">
    <citation type="journal article" date="2020" name="Nat. Commun.">
        <title>Large-scale genome sequencing of mycorrhizal fungi provides insights into the early evolution of symbiotic traits.</title>
        <authorList>
            <person name="Miyauchi S."/>
            <person name="Kiss E."/>
            <person name="Kuo A."/>
            <person name="Drula E."/>
            <person name="Kohler A."/>
            <person name="Sanchez-Garcia M."/>
            <person name="Morin E."/>
            <person name="Andreopoulos B."/>
            <person name="Barry K.W."/>
            <person name="Bonito G."/>
            <person name="Buee M."/>
            <person name="Carver A."/>
            <person name="Chen C."/>
            <person name="Cichocki N."/>
            <person name="Clum A."/>
            <person name="Culley D."/>
            <person name="Crous P.W."/>
            <person name="Fauchery L."/>
            <person name="Girlanda M."/>
            <person name="Hayes R.D."/>
            <person name="Keri Z."/>
            <person name="LaButti K."/>
            <person name="Lipzen A."/>
            <person name="Lombard V."/>
            <person name="Magnuson J."/>
            <person name="Maillard F."/>
            <person name="Murat C."/>
            <person name="Nolan M."/>
            <person name="Ohm R.A."/>
            <person name="Pangilinan J."/>
            <person name="Pereira M.F."/>
            <person name="Perotto S."/>
            <person name="Peter M."/>
            <person name="Pfister S."/>
            <person name="Riley R."/>
            <person name="Sitrit Y."/>
            <person name="Stielow J.B."/>
            <person name="Szollosi G."/>
            <person name="Zifcakova L."/>
            <person name="Stursova M."/>
            <person name="Spatafora J.W."/>
            <person name="Tedersoo L."/>
            <person name="Vaario L.M."/>
            <person name="Yamada A."/>
            <person name="Yan M."/>
            <person name="Wang P."/>
            <person name="Xu J."/>
            <person name="Bruns T."/>
            <person name="Baldrian P."/>
            <person name="Vilgalys R."/>
            <person name="Dunand C."/>
            <person name="Henrissat B."/>
            <person name="Grigoriev I.V."/>
            <person name="Hibbett D."/>
            <person name="Nagy L.G."/>
            <person name="Martin F.M."/>
        </authorList>
    </citation>
    <scope>NUCLEOTIDE SEQUENCE</scope>
    <source>
        <strain evidence="2">BED1</strain>
    </source>
</reference>
<sequence>KKLQDQTRDRKVSLEAALRGNQPISEADEDWLDNSGNLVDEECLIEKLAVAQDYEMAITSLDSQEQSMIQRLKEAAGWDVVPSKKRKLSGANSVADGERKRAQPQELVKKQNATLEQRIDILDWHHKNGKNQTKTAMHFDKIYPALRLKQPKISEWLKQEVAWRAEYETA</sequence>
<proteinExistence type="predicted"/>
<protein>
    <submittedName>
        <fullName evidence="2">Uncharacterized protein</fullName>
    </submittedName>
</protein>
<accession>A0AAD4G5Q4</accession>
<feature type="non-terminal residue" evidence="2">
    <location>
        <position position="170"/>
    </location>
</feature>
<reference evidence="2" key="1">
    <citation type="submission" date="2019-10" db="EMBL/GenBank/DDBJ databases">
        <authorList>
            <consortium name="DOE Joint Genome Institute"/>
            <person name="Kuo A."/>
            <person name="Miyauchi S."/>
            <person name="Kiss E."/>
            <person name="Drula E."/>
            <person name="Kohler A."/>
            <person name="Sanchez-Garcia M."/>
            <person name="Andreopoulos B."/>
            <person name="Barry K.W."/>
            <person name="Bonito G."/>
            <person name="Buee M."/>
            <person name="Carver A."/>
            <person name="Chen C."/>
            <person name="Cichocki N."/>
            <person name="Clum A."/>
            <person name="Culley D."/>
            <person name="Crous P.W."/>
            <person name="Fauchery L."/>
            <person name="Girlanda M."/>
            <person name="Hayes R."/>
            <person name="Keri Z."/>
            <person name="LaButti K."/>
            <person name="Lipzen A."/>
            <person name="Lombard V."/>
            <person name="Magnuson J."/>
            <person name="Maillard F."/>
            <person name="Morin E."/>
            <person name="Murat C."/>
            <person name="Nolan M."/>
            <person name="Ohm R."/>
            <person name="Pangilinan J."/>
            <person name="Pereira M."/>
            <person name="Perotto S."/>
            <person name="Peter M."/>
            <person name="Riley R."/>
            <person name="Sitrit Y."/>
            <person name="Stielow B."/>
            <person name="Szollosi G."/>
            <person name="Zifcakova L."/>
            <person name="Stursova M."/>
            <person name="Spatafora J.W."/>
            <person name="Tedersoo L."/>
            <person name="Vaario L.-M."/>
            <person name="Yamada A."/>
            <person name="Yan M."/>
            <person name="Wang P."/>
            <person name="Xu J."/>
            <person name="Bruns T."/>
            <person name="Baldrian P."/>
            <person name="Vilgalys R."/>
            <person name="Henrissat B."/>
            <person name="Grigoriev I.V."/>
            <person name="Hibbett D."/>
            <person name="Nagy L.G."/>
            <person name="Martin F.M."/>
        </authorList>
    </citation>
    <scope>NUCLEOTIDE SEQUENCE</scope>
    <source>
        <strain evidence="2">BED1</strain>
    </source>
</reference>
<dbReference type="Proteomes" id="UP001194468">
    <property type="component" value="Unassembled WGS sequence"/>
</dbReference>
<name>A0AAD4G5Q4_BOLED</name>
<gene>
    <name evidence="2" type="ORF">L210DRAFT_793783</name>
</gene>
<organism evidence="2 3">
    <name type="scientific">Boletus edulis BED1</name>
    <dbReference type="NCBI Taxonomy" id="1328754"/>
    <lineage>
        <taxon>Eukaryota</taxon>
        <taxon>Fungi</taxon>
        <taxon>Dikarya</taxon>
        <taxon>Basidiomycota</taxon>
        <taxon>Agaricomycotina</taxon>
        <taxon>Agaricomycetes</taxon>
        <taxon>Agaricomycetidae</taxon>
        <taxon>Boletales</taxon>
        <taxon>Boletineae</taxon>
        <taxon>Boletaceae</taxon>
        <taxon>Boletoideae</taxon>
        <taxon>Boletus</taxon>
    </lineage>
</organism>
<evidence type="ECO:0000313" key="2">
    <source>
        <dbReference type="EMBL" id="KAF8416911.1"/>
    </source>
</evidence>
<dbReference type="AlphaFoldDB" id="A0AAD4G5Q4"/>
<feature type="compositionally biased region" description="Basic and acidic residues" evidence="1">
    <location>
        <begin position="96"/>
        <end position="108"/>
    </location>
</feature>
<comment type="caution">
    <text evidence="2">The sequence shown here is derived from an EMBL/GenBank/DDBJ whole genome shotgun (WGS) entry which is preliminary data.</text>
</comment>
<feature type="region of interest" description="Disordered" evidence="1">
    <location>
        <begin position="87"/>
        <end position="108"/>
    </location>
</feature>
<feature type="non-terminal residue" evidence="2">
    <location>
        <position position="1"/>
    </location>
</feature>
<evidence type="ECO:0000256" key="1">
    <source>
        <dbReference type="SAM" id="MobiDB-lite"/>
    </source>
</evidence>
<dbReference type="EMBL" id="WHUW01000239">
    <property type="protein sequence ID" value="KAF8416911.1"/>
    <property type="molecule type" value="Genomic_DNA"/>
</dbReference>